<organism evidence="5 6">
    <name type="scientific">Salininema proteolyticum</name>
    <dbReference type="NCBI Taxonomy" id="1607685"/>
    <lineage>
        <taxon>Bacteria</taxon>
        <taxon>Bacillati</taxon>
        <taxon>Actinomycetota</taxon>
        <taxon>Actinomycetes</taxon>
        <taxon>Glycomycetales</taxon>
        <taxon>Glycomycetaceae</taxon>
        <taxon>Salininema</taxon>
    </lineage>
</organism>
<comment type="caution">
    <text evidence="5">The sequence shown here is derived from an EMBL/GenBank/DDBJ whole genome shotgun (WGS) entry which is preliminary data.</text>
</comment>
<keyword evidence="6" id="KW-1185">Reference proteome</keyword>
<dbReference type="Gene3D" id="3.40.50.2000">
    <property type="entry name" value="Glycogen Phosphorylase B"/>
    <property type="match status" value="1"/>
</dbReference>
<dbReference type="Proteomes" id="UP001595823">
    <property type="component" value="Unassembled WGS sequence"/>
</dbReference>
<accession>A0ABV8TXX7</accession>
<evidence type="ECO:0000256" key="1">
    <source>
        <dbReference type="ARBA" id="ARBA00009481"/>
    </source>
</evidence>
<gene>
    <name evidence="5" type="ORF">ACFPET_08745</name>
</gene>
<dbReference type="RefSeq" id="WP_380619872.1">
    <property type="nucleotide sequence ID" value="NZ_JBHSDK010000013.1"/>
</dbReference>
<evidence type="ECO:0000313" key="5">
    <source>
        <dbReference type="EMBL" id="MFC4335283.1"/>
    </source>
</evidence>
<dbReference type="SUPFAM" id="SSF53756">
    <property type="entry name" value="UDP-Glycosyltransferase/glycogen phosphorylase"/>
    <property type="match status" value="1"/>
</dbReference>
<keyword evidence="3" id="KW-0808">Transferase</keyword>
<protein>
    <submittedName>
        <fullName evidence="5">Glycosyltransferase</fullName>
    </submittedName>
</protein>
<reference evidence="6" key="1">
    <citation type="journal article" date="2019" name="Int. J. Syst. Evol. Microbiol.">
        <title>The Global Catalogue of Microorganisms (GCM) 10K type strain sequencing project: providing services to taxonomists for standard genome sequencing and annotation.</title>
        <authorList>
            <consortium name="The Broad Institute Genomics Platform"/>
            <consortium name="The Broad Institute Genome Sequencing Center for Infectious Disease"/>
            <person name="Wu L."/>
            <person name="Ma J."/>
        </authorList>
    </citation>
    <scope>NUCLEOTIDE SEQUENCE [LARGE SCALE GENOMIC DNA]</scope>
    <source>
        <strain evidence="6">IBRC-M 10908</strain>
    </source>
</reference>
<evidence type="ECO:0000259" key="4">
    <source>
        <dbReference type="Pfam" id="PF13524"/>
    </source>
</evidence>
<sequence length="452" mass="50021">MIRRLAGRLPALSRGSWATPLLSRRGATTLRRAENLLFHGWSQEGLALLAGVERNGGRAARLSALNLKNRWSAWRRTWTARTLKADVAIVSHLALPGGNASAVAEEVRALKAAGKTVVLVHHPVRTWNITRALNPKIADLLDGESAVLAGPGDAVECGLAVLRLPTVFMRPMEDLPEITARRTVLVVNQTPFKYYEGDRGVDKAWDVATVRENVQRLFGDHTWLPVGPVVREALSDHHSTAMSEMDLSGDYWYEVLDLARWRAKAIDGEAAPTSRPIVIGRHSRDHELKWPHGRDLADAYPAGRTTEVRVLGGSNVPRKRLGGLPETWTDLPFGSTDVQEFLHSLDVYVYFIDPAAQEAFGYAPMEAMAAGVPVVCDRRLEPLFGEAAVYCEPSEVEGTVRALAQSPARWRAQAQRARDAVRQRFSHEALIRRVDDLVAAGKPRRRGDYATR</sequence>
<evidence type="ECO:0000313" key="6">
    <source>
        <dbReference type="Proteomes" id="UP001595823"/>
    </source>
</evidence>
<evidence type="ECO:0000256" key="2">
    <source>
        <dbReference type="ARBA" id="ARBA00022676"/>
    </source>
</evidence>
<dbReference type="PANTHER" id="PTHR12526:SF640">
    <property type="entry name" value="COLANIC ACID BIOSYNTHESIS GLYCOSYLTRANSFERASE WCAL-RELATED"/>
    <property type="match status" value="1"/>
</dbReference>
<evidence type="ECO:0000256" key="3">
    <source>
        <dbReference type="ARBA" id="ARBA00022679"/>
    </source>
</evidence>
<keyword evidence="2" id="KW-0328">Glycosyltransferase</keyword>
<proteinExistence type="inferred from homology"/>
<dbReference type="EMBL" id="JBHSDK010000013">
    <property type="protein sequence ID" value="MFC4335283.1"/>
    <property type="molecule type" value="Genomic_DNA"/>
</dbReference>
<feature type="domain" description="Spore protein YkvP/CgeB glycosyl transferase-like" evidence="4">
    <location>
        <begin position="364"/>
        <end position="431"/>
    </location>
</feature>
<comment type="similarity">
    <text evidence="1">Belongs to the glycosyltransferase group 1 family. Glycosyltransferase 4 subfamily.</text>
</comment>
<dbReference type="Pfam" id="PF13524">
    <property type="entry name" value="Glyco_trans_1_2"/>
    <property type="match status" value="1"/>
</dbReference>
<name>A0ABV8TXX7_9ACTN</name>
<dbReference type="PANTHER" id="PTHR12526">
    <property type="entry name" value="GLYCOSYLTRANSFERASE"/>
    <property type="match status" value="1"/>
</dbReference>
<dbReference type="InterPro" id="IPR055259">
    <property type="entry name" value="YkvP/CgeB_Glyco_trans-like"/>
</dbReference>